<reference evidence="4 6" key="2">
    <citation type="submission" date="2017-06" db="EMBL/GenBank/DDBJ databases">
        <title>Draft genome sequence of Fusobacterium nucleatum subsp. animalis KCOM 1280 (=ChDC F318).</title>
        <authorList>
            <person name="Kook J.-K."/>
            <person name="Park S.-N."/>
            <person name="Lim Y.K."/>
            <person name="Roh H."/>
        </authorList>
    </citation>
    <scope>NUCLEOTIDE SEQUENCE [LARGE SCALE GENOMIC DNA]</scope>
    <source>
        <strain evidence="4">KCOM 1280</strain>
        <strain evidence="6">KCOM 1280 ( ChDC F318)</strain>
    </source>
</reference>
<dbReference type="InterPro" id="IPR029063">
    <property type="entry name" value="SAM-dependent_MTases_sf"/>
</dbReference>
<dbReference type="InterPro" id="IPR002052">
    <property type="entry name" value="DNA_methylase_N6_adenine_CS"/>
</dbReference>
<dbReference type="PATRIC" id="fig|76859.3.peg.922"/>
<dbReference type="PIRSF" id="PIRSF004553">
    <property type="entry name" value="CHP00095"/>
    <property type="match status" value="1"/>
</dbReference>
<dbReference type="Pfam" id="PF03602">
    <property type="entry name" value="Cons_hypoth95"/>
    <property type="match status" value="1"/>
</dbReference>
<dbReference type="EMBL" id="NJGJ01000001">
    <property type="protein sequence ID" value="PGH25531.1"/>
    <property type="molecule type" value="Genomic_DNA"/>
</dbReference>
<dbReference type="Proteomes" id="UP000063147">
    <property type="component" value="Chromosome"/>
</dbReference>
<gene>
    <name evidence="4" type="primary">rsmD</name>
    <name evidence="4" type="ORF">RN90_09215</name>
    <name evidence="3" type="ORF">RN98_04625</name>
</gene>
<dbReference type="Gene3D" id="3.40.50.150">
    <property type="entry name" value="Vaccinia Virus protein VP39"/>
    <property type="match status" value="1"/>
</dbReference>
<dbReference type="OrthoDB" id="9803017at2"/>
<dbReference type="PANTHER" id="PTHR43542:SF1">
    <property type="entry name" value="METHYLTRANSFERASE"/>
    <property type="match status" value="1"/>
</dbReference>
<dbReference type="GO" id="GO:0008168">
    <property type="term" value="F:methyltransferase activity"/>
    <property type="evidence" value="ECO:0007669"/>
    <property type="project" value="UniProtKB-KW"/>
</dbReference>
<dbReference type="CDD" id="cd02440">
    <property type="entry name" value="AdoMet_MTases"/>
    <property type="match status" value="1"/>
</dbReference>
<sequence length="182" mass="20834">MRIIAGEAKNRIIKTRKGFDTRPTLESVKESLFSIITPYIEGSVFLDLFSGSGSISLEAISRGAKRAVMIEKDGEALKYIIENIDNLGFSDRCRAYKNDVVRAIEILGRKNEKFDIIFMDPPYQDNVTKKVLKAIDKAHILTEDGLIICEHHLLEDLEDNIASFRKTDERKYNKKILTFYTK</sequence>
<dbReference type="PANTHER" id="PTHR43542">
    <property type="entry name" value="METHYLTRANSFERASE"/>
    <property type="match status" value="1"/>
</dbReference>
<protein>
    <submittedName>
        <fullName evidence="3">16S rRNA (Guanine(966)-N(2))-methyltransferase RsmD</fullName>
    </submittedName>
</protein>
<dbReference type="SUPFAM" id="SSF53335">
    <property type="entry name" value="S-adenosyl-L-methionine-dependent methyltransferases"/>
    <property type="match status" value="1"/>
</dbReference>
<dbReference type="AlphaFoldDB" id="A0A0M4SPQ6"/>
<keyword evidence="2 3" id="KW-0808">Transferase</keyword>
<reference evidence="3 5" key="1">
    <citation type="submission" date="2015-09" db="EMBL/GenBank/DDBJ databases">
        <authorList>
            <person name="Jackson K.R."/>
            <person name="Lunt B.L."/>
            <person name="Fisher J.N.B."/>
            <person name="Gardner A.V."/>
            <person name="Bailey M.E."/>
            <person name="Deus L.M."/>
            <person name="Earl A.S."/>
            <person name="Gibby P.D."/>
            <person name="Hartmann K.A."/>
            <person name="Liu J.E."/>
            <person name="Manci A.M."/>
            <person name="Nielsen D.A."/>
            <person name="Solomon M.B."/>
            <person name="Breakwell D.P."/>
            <person name="Burnett S.H."/>
            <person name="Grose J.H."/>
        </authorList>
    </citation>
    <scope>NUCLEOTIDE SEQUENCE [LARGE SCALE GENOMIC DNA]</scope>
    <source>
        <strain evidence="3 5">KCOM 1279</strain>
    </source>
</reference>
<evidence type="ECO:0000313" key="5">
    <source>
        <dbReference type="Proteomes" id="UP000063147"/>
    </source>
</evidence>
<name>A0A0M4SPQ6_9FUSO</name>
<dbReference type="InterPro" id="IPR004398">
    <property type="entry name" value="RNA_MeTrfase_RsmD"/>
</dbReference>
<proteinExistence type="predicted"/>
<organism evidence="3">
    <name type="scientific">Fusobacterium animalis</name>
    <dbReference type="NCBI Taxonomy" id="76859"/>
    <lineage>
        <taxon>Bacteria</taxon>
        <taxon>Fusobacteriati</taxon>
        <taxon>Fusobacteriota</taxon>
        <taxon>Fusobacteriia</taxon>
        <taxon>Fusobacteriales</taxon>
        <taxon>Fusobacteriaceae</taxon>
        <taxon>Fusobacterium</taxon>
    </lineage>
</organism>
<keyword evidence="1 3" id="KW-0489">Methyltransferase</keyword>
<accession>A0A0M4SPQ6</accession>
<dbReference type="PROSITE" id="PS00092">
    <property type="entry name" value="N6_MTASE"/>
    <property type="match status" value="1"/>
</dbReference>
<evidence type="ECO:0000256" key="1">
    <source>
        <dbReference type="ARBA" id="ARBA00022603"/>
    </source>
</evidence>
<dbReference type="EMBL" id="CP012713">
    <property type="protein sequence ID" value="ALF17482.1"/>
    <property type="molecule type" value="Genomic_DNA"/>
</dbReference>
<evidence type="ECO:0000313" key="6">
    <source>
        <dbReference type="Proteomes" id="UP000226179"/>
    </source>
</evidence>
<dbReference type="RefSeq" id="WP_032837447.1">
    <property type="nucleotide sequence ID" value="NZ_CP012713.1"/>
</dbReference>
<evidence type="ECO:0000313" key="4">
    <source>
        <dbReference type="EMBL" id="PGH25531.1"/>
    </source>
</evidence>
<dbReference type="GO" id="GO:0003676">
    <property type="term" value="F:nucleic acid binding"/>
    <property type="evidence" value="ECO:0007669"/>
    <property type="project" value="InterPro"/>
</dbReference>
<dbReference type="NCBIfam" id="TIGR00095">
    <property type="entry name" value="16S rRNA (guanine(966)-N(2))-methyltransferase RsmD"/>
    <property type="match status" value="1"/>
</dbReference>
<dbReference type="GO" id="GO:0031167">
    <property type="term" value="P:rRNA methylation"/>
    <property type="evidence" value="ECO:0007669"/>
    <property type="project" value="InterPro"/>
</dbReference>
<evidence type="ECO:0000256" key="2">
    <source>
        <dbReference type="ARBA" id="ARBA00022679"/>
    </source>
</evidence>
<dbReference type="Proteomes" id="UP000226179">
    <property type="component" value="Unassembled WGS sequence"/>
</dbReference>
<evidence type="ECO:0000313" key="3">
    <source>
        <dbReference type="EMBL" id="ALF17482.1"/>
    </source>
</evidence>